<dbReference type="eggNOG" id="COG4636">
    <property type="taxonomic scope" value="Bacteria"/>
</dbReference>
<evidence type="ECO:0000256" key="1">
    <source>
        <dbReference type="SAM" id="MobiDB-lite"/>
    </source>
</evidence>
<sequence precursor="true">MTFPTYPPAQAEPPLDPRQSLPTMYDLPSEDPKEPGLPDTFHLDQPQLLEFTFLPPGWDAEQVFTASDLNLYYDATQPRWHKRPDWFAAVGVPRLYQGRDMRLSYVVWQERVNPFVVVELLSPGTEDEDLGRTVQQAGEPPTKWQVYEQILRIPYYFVFSRYTDELQAFHLVGGHYEPAELIDGRLFIPELQLSLGWWQGTYKSMNRLWLRWFTAQGGLILSPGERATAAERQLIESQQQLIASQQREERLAARLRELGIDPEQLV</sequence>
<dbReference type="RefSeq" id="WP_015175470.1">
    <property type="nucleotide sequence ID" value="NC_019729.1"/>
</dbReference>
<reference evidence="3 4" key="1">
    <citation type="submission" date="2012-05" db="EMBL/GenBank/DDBJ databases">
        <title>Finished chromosome of genome of Oscillatoria sp. PCC 7112.</title>
        <authorList>
            <consortium name="US DOE Joint Genome Institute"/>
            <person name="Gugger M."/>
            <person name="Coursin T."/>
            <person name="Rippka R."/>
            <person name="Tandeau De Marsac N."/>
            <person name="Huntemann M."/>
            <person name="Wei C.-L."/>
            <person name="Han J."/>
            <person name="Detter J.C."/>
            <person name="Han C."/>
            <person name="Tapia R."/>
            <person name="Davenport K."/>
            <person name="Daligault H."/>
            <person name="Erkkila T."/>
            <person name="Gu W."/>
            <person name="Munk A.C.C."/>
            <person name="Teshima H."/>
            <person name="Xu Y."/>
            <person name="Chain P."/>
            <person name="Chen A."/>
            <person name="Krypides N."/>
            <person name="Mavromatis K."/>
            <person name="Markowitz V."/>
            <person name="Szeto E."/>
            <person name="Ivanova N."/>
            <person name="Mikhailova N."/>
            <person name="Ovchinnikova G."/>
            <person name="Pagani I."/>
            <person name="Pati A."/>
            <person name="Goodwin L."/>
            <person name="Peters L."/>
            <person name="Pitluck S."/>
            <person name="Woyke T."/>
            <person name="Kerfeld C."/>
        </authorList>
    </citation>
    <scope>NUCLEOTIDE SEQUENCE [LARGE SCALE GENOMIC DNA]</scope>
    <source>
        <strain evidence="3 4">PCC 7112</strain>
    </source>
</reference>
<keyword evidence="4" id="KW-1185">Reference proteome</keyword>
<feature type="domain" description="Putative restriction endonuclease" evidence="2">
    <location>
        <begin position="60"/>
        <end position="198"/>
    </location>
</feature>
<dbReference type="AlphaFoldDB" id="K9VF98"/>
<dbReference type="EMBL" id="CP003614">
    <property type="protein sequence ID" value="AFZ06152.1"/>
    <property type="molecule type" value="Genomic_DNA"/>
</dbReference>
<evidence type="ECO:0000313" key="4">
    <source>
        <dbReference type="Proteomes" id="UP000010478"/>
    </source>
</evidence>
<dbReference type="STRING" id="179408.Osc7112_1653"/>
<dbReference type="PATRIC" id="fig|179408.3.peg.2006"/>
<organism evidence="3 4">
    <name type="scientific">Phormidium nigroviride PCC 7112</name>
    <dbReference type="NCBI Taxonomy" id="179408"/>
    <lineage>
        <taxon>Bacteria</taxon>
        <taxon>Bacillati</taxon>
        <taxon>Cyanobacteriota</taxon>
        <taxon>Cyanophyceae</taxon>
        <taxon>Oscillatoriophycideae</taxon>
        <taxon>Oscillatoriales</taxon>
        <taxon>Oscillatoriaceae</taxon>
        <taxon>Phormidium</taxon>
    </lineage>
</organism>
<proteinExistence type="predicted"/>
<protein>
    <recommendedName>
        <fullName evidence="2">Putative restriction endonuclease domain-containing protein</fullName>
    </recommendedName>
</protein>
<dbReference type="InterPro" id="IPR008538">
    <property type="entry name" value="Uma2"/>
</dbReference>
<dbReference type="PANTHER" id="PTHR33352">
    <property type="entry name" value="SLR1095 PROTEIN"/>
    <property type="match status" value="1"/>
</dbReference>
<dbReference type="Proteomes" id="UP000010478">
    <property type="component" value="Chromosome"/>
</dbReference>
<dbReference type="HOGENOM" id="CLU_075279_2_1_3"/>
<gene>
    <name evidence="3" type="ORF">Osc7112_1653</name>
</gene>
<dbReference type="CDD" id="cd06260">
    <property type="entry name" value="DUF820-like"/>
    <property type="match status" value="1"/>
</dbReference>
<dbReference type="Pfam" id="PF05685">
    <property type="entry name" value="Uma2"/>
    <property type="match status" value="1"/>
</dbReference>
<feature type="region of interest" description="Disordered" evidence="1">
    <location>
        <begin position="1"/>
        <end position="37"/>
    </location>
</feature>
<dbReference type="OrthoDB" id="453897at2"/>
<accession>K9VF98</accession>
<evidence type="ECO:0000259" key="2">
    <source>
        <dbReference type="Pfam" id="PF05685"/>
    </source>
</evidence>
<feature type="compositionally biased region" description="Pro residues" evidence="1">
    <location>
        <begin position="1"/>
        <end position="16"/>
    </location>
</feature>
<dbReference type="KEGG" id="oni:Osc7112_1653"/>
<evidence type="ECO:0000313" key="3">
    <source>
        <dbReference type="EMBL" id="AFZ06152.1"/>
    </source>
</evidence>
<name>K9VF98_9CYAN</name>
<dbReference type="PANTHER" id="PTHR33352:SF3">
    <property type="entry name" value="SLR1612 PROTEIN"/>
    <property type="match status" value="1"/>
</dbReference>